<gene>
    <name evidence="2" type="ORF">BS47DRAFT_1392014</name>
</gene>
<feature type="region of interest" description="Disordered" evidence="1">
    <location>
        <begin position="203"/>
        <end position="258"/>
    </location>
</feature>
<feature type="compositionally biased region" description="Acidic residues" evidence="1">
    <location>
        <begin position="247"/>
        <end position="258"/>
    </location>
</feature>
<dbReference type="AlphaFoldDB" id="A0A9P6DXS2"/>
<dbReference type="EMBL" id="MU128955">
    <property type="protein sequence ID" value="KAF9514913.1"/>
    <property type="molecule type" value="Genomic_DNA"/>
</dbReference>
<accession>A0A9P6DXS2</accession>
<dbReference type="Proteomes" id="UP000886523">
    <property type="component" value="Unassembled WGS sequence"/>
</dbReference>
<keyword evidence="3" id="KW-1185">Reference proteome</keyword>
<evidence type="ECO:0000313" key="3">
    <source>
        <dbReference type="Proteomes" id="UP000886523"/>
    </source>
</evidence>
<feature type="compositionally biased region" description="Acidic residues" evidence="1">
    <location>
        <begin position="203"/>
        <end position="216"/>
    </location>
</feature>
<evidence type="ECO:0000313" key="2">
    <source>
        <dbReference type="EMBL" id="KAF9514913.1"/>
    </source>
</evidence>
<name>A0A9P6DXS2_9AGAM</name>
<organism evidence="2 3">
    <name type="scientific">Hydnum rufescens UP504</name>
    <dbReference type="NCBI Taxonomy" id="1448309"/>
    <lineage>
        <taxon>Eukaryota</taxon>
        <taxon>Fungi</taxon>
        <taxon>Dikarya</taxon>
        <taxon>Basidiomycota</taxon>
        <taxon>Agaricomycotina</taxon>
        <taxon>Agaricomycetes</taxon>
        <taxon>Cantharellales</taxon>
        <taxon>Hydnaceae</taxon>
        <taxon>Hydnum</taxon>
    </lineage>
</organism>
<proteinExistence type="predicted"/>
<evidence type="ECO:0000256" key="1">
    <source>
        <dbReference type="SAM" id="MobiDB-lite"/>
    </source>
</evidence>
<sequence length="258" mass="28619">MDNLTGAFRSKAVDHNTMEHTSKALKWHYCSVKSLVVDYNKHCQSMIKLHGQQGIPQNAVIPPPIDIKGLFNLDVDNDIWQDVGLVDDKFEGKVLPWLGDEDLWFEEESAALMAALGACKGDPDVHFLMLEHVQWLTDLGRRWEHSINTLCPTDVLDGLDAPDAQNTLSKPQLDCMTVLAEHAGIQQQTRQPLDVLHNLDAEESVDSSDDGEDFELEPTPIPRDSALIAAMDLVDKNCSSDGGNEVDSSDEEESSNEL</sequence>
<protein>
    <submittedName>
        <fullName evidence="2">Uncharacterized protein</fullName>
    </submittedName>
</protein>
<reference evidence="2" key="1">
    <citation type="journal article" date="2020" name="Nat. Commun.">
        <title>Large-scale genome sequencing of mycorrhizal fungi provides insights into the early evolution of symbiotic traits.</title>
        <authorList>
            <person name="Miyauchi S."/>
            <person name="Kiss E."/>
            <person name="Kuo A."/>
            <person name="Drula E."/>
            <person name="Kohler A."/>
            <person name="Sanchez-Garcia M."/>
            <person name="Morin E."/>
            <person name="Andreopoulos B."/>
            <person name="Barry K.W."/>
            <person name="Bonito G."/>
            <person name="Buee M."/>
            <person name="Carver A."/>
            <person name="Chen C."/>
            <person name="Cichocki N."/>
            <person name="Clum A."/>
            <person name="Culley D."/>
            <person name="Crous P.W."/>
            <person name="Fauchery L."/>
            <person name="Girlanda M."/>
            <person name="Hayes R.D."/>
            <person name="Keri Z."/>
            <person name="LaButti K."/>
            <person name="Lipzen A."/>
            <person name="Lombard V."/>
            <person name="Magnuson J."/>
            <person name="Maillard F."/>
            <person name="Murat C."/>
            <person name="Nolan M."/>
            <person name="Ohm R.A."/>
            <person name="Pangilinan J."/>
            <person name="Pereira M.F."/>
            <person name="Perotto S."/>
            <person name="Peter M."/>
            <person name="Pfister S."/>
            <person name="Riley R."/>
            <person name="Sitrit Y."/>
            <person name="Stielow J.B."/>
            <person name="Szollosi G."/>
            <person name="Zifcakova L."/>
            <person name="Stursova M."/>
            <person name="Spatafora J.W."/>
            <person name="Tedersoo L."/>
            <person name="Vaario L.M."/>
            <person name="Yamada A."/>
            <person name="Yan M."/>
            <person name="Wang P."/>
            <person name="Xu J."/>
            <person name="Bruns T."/>
            <person name="Baldrian P."/>
            <person name="Vilgalys R."/>
            <person name="Dunand C."/>
            <person name="Henrissat B."/>
            <person name="Grigoriev I.V."/>
            <person name="Hibbett D."/>
            <person name="Nagy L.G."/>
            <person name="Martin F.M."/>
        </authorList>
    </citation>
    <scope>NUCLEOTIDE SEQUENCE</scope>
    <source>
        <strain evidence="2">UP504</strain>
    </source>
</reference>
<comment type="caution">
    <text evidence="2">The sequence shown here is derived from an EMBL/GenBank/DDBJ whole genome shotgun (WGS) entry which is preliminary data.</text>
</comment>